<name>A0A7D9EX59_PARCT</name>
<organism evidence="12 13">
    <name type="scientific">Paramuricea clavata</name>
    <name type="common">Red gorgonian</name>
    <name type="synonym">Violescent sea-whip</name>
    <dbReference type="NCBI Taxonomy" id="317549"/>
    <lineage>
        <taxon>Eukaryota</taxon>
        <taxon>Metazoa</taxon>
        <taxon>Cnidaria</taxon>
        <taxon>Anthozoa</taxon>
        <taxon>Octocorallia</taxon>
        <taxon>Malacalcyonacea</taxon>
        <taxon>Plexauridae</taxon>
        <taxon>Paramuricea</taxon>
    </lineage>
</organism>
<evidence type="ECO:0000313" key="12">
    <source>
        <dbReference type="EMBL" id="CAB4018326.1"/>
    </source>
</evidence>
<evidence type="ECO:0000256" key="5">
    <source>
        <dbReference type="ARBA" id="ARBA00022826"/>
    </source>
</evidence>
<evidence type="ECO:0000256" key="3">
    <source>
        <dbReference type="ARBA" id="ARBA00022538"/>
    </source>
</evidence>
<evidence type="ECO:0000256" key="9">
    <source>
        <dbReference type="ARBA" id="ARBA00023136"/>
    </source>
</evidence>
<dbReference type="Gene3D" id="3.40.190.10">
    <property type="entry name" value="Periplasmic binding protein-like II"/>
    <property type="match status" value="1"/>
</dbReference>
<feature type="domain" description="Ion transport" evidence="11">
    <location>
        <begin position="68"/>
        <end position="159"/>
    </location>
</feature>
<keyword evidence="13" id="KW-1185">Reference proteome</keyword>
<evidence type="ECO:0000256" key="4">
    <source>
        <dbReference type="ARBA" id="ARBA00022692"/>
    </source>
</evidence>
<gene>
    <name evidence="12" type="ORF">PACLA_8A058828</name>
</gene>
<proteinExistence type="predicted"/>
<evidence type="ECO:0000256" key="2">
    <source>
        <dbReference type="ARBA" id="ARBA00022448"/>
    </source>
</evidence>
<dbReference type="Proteomes" id="UP001152795">
    <property type="component" value="Unassembled WGS sequence"/>
</dbReference>
<dbReference type="PANTHER" id="PTHR11537">
    <property type="entry name" value="VOLTAGE-GATED POTASSIUM CHANNEL"/>
    <property type="match status" value="1"/>
</dbReference>
<dbReference type="GO" id="GO:0008076">
    <property type="term" value="C:voltage-gated potassium channel complex"/>
    <property type="evidence" value="ECO:0007669"/>
    <property type="project" value="InterPro"/>
</dbReference>
<evidence type="ECO:0000256" key="1">
    <source>
        <dbReference type="ARBA" id="ARBA00004141"/>
    </source>
</evidence>
<dbReference type="AlphaFoldDB" id="A0A7D9EX59"/>
<reference evidence="12" key="1">
    <citation type="submission" date="2020-04" db="EMBL/GenBank/DDBJ databases">
        <authorList>
            <person name="Alioto T."/>
            <person name="Alioto T."/>
            <person name="Gomez Garrido J."/>
        </authorList>
    </citation>
    <scope>NUCLEOTIDE SEQUENCE</scope>
    <source>
        <strain evidence="12">A484AB</strain>
    </source>
</reference>
<keyword evidence="8" id="KW-0406">Ion transport</keyword>
<dbReference type="GO" id="GO:0005251">
    <property type="term" value="F:delayed rectifier potassium channel activity"/>
    <property type="evidence" value="ECO:0007669"/>
    <property type="project" value="TreeGrafter"/>
</dbReference>
<dbReference type="SUPFAM" id="SSF53850">
    <property type="entry name" value="Periplasmic binding protein-like II"/>
    <property type="match status" value="1"/>
</dbReference>
<keyword evidence="2" id="KW-0813">Transport</keyword>
<accession>A0A7D9EX59</accession>
<keyword evidence="5" id="KW-0631">Potassium channel</keyword>
<comment type="caution">
    <text evidence="12">The sequence shown here is derived from an EMBL/GenBank/DDBJ whole genome shotgun (WGS) entry which is preliminary data.</text>
</comment>
<dbReference type="OrthoDB" id="415460at2759"/>
<dbReference type="PANTHER" id="PTHR11537:SF252">
    <property type="entry name" value="POTASSIUM VOLTAGE-GATED CHANNEL PROTEIN SHAW"/>
    <property type="match status" value="1"/>
</dbReference>
<dbReference type="Pfam" id="PF00520">
    <property type="entry name" value="Ion_trans"/>
    <property type="match status" value="1"/>
</dbReference>
<comment type="subcellular location">
    <subcellularLocation>
        <location evidence="1">Membrane</location>
        <topology evidence="1">Multi-pass membrane protein</topology>
    </subcellularLocation>
</comment>
<dbReference type="InterPro" id="IPR005821">
    <property type="entry name" value="Ion_trans_dom"/>
</dbReference>
<protein>
    <submittedName>
        <fullName evidence="12">Potassium voltage-gated channel subfamily F member 1</fullName>
    </submittedName>
</protein>
<evidence type="ECO:0000256" key="10">
    <source>
        <dbReference type="ARBA" id="ARBA00023303"/>
    </source>
</evidence>
<dbReference type="Gene3D" id="1.10.287.70">
    <property type="match status" value="1"/>
</dbReference>
<dbReference type="EMBL" id="CACRXK020009957">
    <property type="protein sequence ID" value="CAB4018326.1"/>
    <property type="molecule type" value="Genomic_DNA"/>
</dbReference>
<evidence type="ECO:0000313" key="13">
    <source>
        <dbReference type="Proteomes" id="UP001152795"/>
    </source>
</evidence>
<evidence type="ECO:0000256" key="6">
    <source>
        <dbReference type="ARBA" id="ARBA00022958"/>
    </source>
</evidence>
<evidence type="ECO:0000256" key="7">
    <source>
        <dbReference type="ARBA" id="ARBA00022989"/>
    </source>
</evidence>
<feature type="non-terminal residue" evidence="12">
    <location>
        <position position="398"/>
    </location>
</feature>
<keyword evidence="10" id="KW-0407">Ion channel</keyword>
<evidence type="ECO:0000259" key="11">
    <source>
        <dbReference type="Pfam" id="PF00520"/>
    </source>
</evidence>
<keyword evidence="9" id="KW-0472">Membrane</keyword>
<dbReference type="InterPro" id="IPR028325">
    <property type="entry name" value="VG_K_chnl"/>
</dbReference>
<dbReference type="PRINTS" id="PR00169">
    <property type="entry name" value="KCHANNEL"/>
</dbReference>
<keyword evidence="4" id="KW-0812">Transmembrane</keyword>
<sequence>MSNYLNFTSVASAKTNNTVYFPMMKEEATGDACFIPVLKTNGPAYIVHIEEIVPLTLLGKGLLQGWQIIALTMVLAAISGIFIWLMDKGTNPEDFPPNFFTGVWQGFWWAFVTMTTVGYGDTAPRSVPARLYSILWMIIGMIAFSVLTANITSSLSQKTFDSEEKLFGKRVGVLEGTMDAKAALMENAHVINHNTVSELLASLQRGRVDGILVERYVAGAHYNKYKGLGMELGTLVMFPYNLGMQAPSFITGRSDATCAIFKKCILDILDEGQLATKVLFDLSDAWQDFETSESTSLFEDESFFYILIAFFFVLLGVGGLWHYFVYLPRQRQTIANNESEVTSAETGEKYIFHKTELELLCPECRPKMDSILEQNPDREWRGLTSSAIPFLLFFFLSA</sequence>
<dbReference type="GO" id="GO:0001508">
    <property type="term" value="P:action potential"/>
    <property type="evidence" value="ECO:0007669"/>
    <property type="project" value="TreeGrafter"/>
</dbReference>
<keyword evidence="6" id="KW-0630">Potassium</keyword>
<evidence type="ECO:0000256" key="8">
    <source>
        <dbReference type="ARBA" id="ARBA00023065"/>
    </source>
</evidence>
<keyword evidence="7" id="KW-1133">Transmembrane helix</keyword>
<keyword evidence="3" id="KW-0633">Potassium transport</keyword>
<dbReference type="SUPFAM" id="SSF81324">
    <property type="entry name" value="Voltage-gated potassium channels"/>
    <property type="match status" value="1"/>
</dbReference>